<accession>A0A0B7ND72</accession>
<name>A0A0B7ND72_9FUNG</name>
<reference evidence="1 2" key="1">
    <citation type="submission" date="2014-09" db="EMBL/GenBank/DDBJ databases">
        <authorList>
            <person name="Ellenberger Sabrina"/>
        </authorList>
    </citation>
    <scope>NUCLEOTIDE SEQUENCE [LARGE SCALE GENOMIC DNA]</scope>
    <source>
        <strain evidence="1 2">CBS 412.66</strain>
    </source>
</reference>
<evidence type="ECO:0000313" key="2">
    <source>
        <dbReference type="Proteomes" id="UP000054107"/>
    </source>
</evidence>
<dbReference type="EMBL" id="LN729571">
    <property type="protein sequence ID" value="CEP13340.1"/>
    <property type="molecule type" value="Genomic_DNA"/>
</dbReference>
<organism evidence="1 2">
    <name type="scientific">Parasitella parasitica</name>
    <dbReference type="NCBI Taxonomy" id="35722"/>
    <lineage>
        <taxon>Eukaryota</taxon>
        <taxon>Fungi</taxon>
        <taxon>Fungi incertae sedis</taxon>
        <taxon>Mucoromycota</taxon>
        <taxon>Mucoromycotina</taxon>
        <taxon>Mucoromycetes</taxon>
        <taxon>Mucorales</taxon>
        <taxon>Mucorineae</taxon>
        <taxon>Mucoraceae</taxon>
        <taxon>Parasitella</taxon>
    </lineage>
</organism>
<sequence>MLSYYNKFWNGKIGRISSLNKTTTPSTSTLQQLPDDDSEKLKNDLGMILSSLSKDQGSNQTNKQEADAGYSLQEALYGLIEKIQQATQRSLDNQRVDPSARLQRQLDVASFGALVDRMNKRRFVGQEWISNSEQLSIDIAELVAKSSCFFRVEDEYEDQRYELSPIKERDLYLFHIFSKINRQSARRMANQDAEIKPRKSFEDEEDDDLFSLIHKASSSNAKFADQRATMKLCP</sequence>
<dbReference type="AlphaFoldDB" id="A0A0B7ND72"/>
<evidence type="ECO:0000313" key="1">
    <source>
        <dbReference type="EMBL" id="CEP13340.1"/>
    </source>
</evidence>
<gene>
    <name evidence="1" type="primary">PARPA_07401.1 scaffold 27610</name>
</gene>
<protein>
    <submittedName>
        <fullName evidence="1">Uncharacterized protein</fullName>
    </submittedName>
</protein>
<dbReference type="OrthoDB" id="66510at2759"/>
<proteinExistence type="predicted"/>
<dbReference type="Proteomes" id="UP000054107">
    <property type="component" value="Unassembled WGS sequence"/>
</dbReference>
<keyword evidence="2" id="KW-1185">Reference proteome</keyword>